<dbReference type="AlphaFoldDB" id="A0A1I8BL85"/>
<keyword evidence="1" id="KW-1185">Reference proteome</keyword>
<protein>
    <submittedName>
        <fullName evidence="2">CUB domain-containing protein</fullName>
    </submittedName>
</protein>
<name>A0A1I8BL85_MELHA</name>
<accession>A0A1I8BL85</accession>
<dbReference type="Proteomes" id="UP000095281">
    <property type="component" value="Unplaced"/>
</dbReference>
<reference evidence="2" key="1">
    <citation type="submission" date="2016-11" db="UniProtKB">
        <authorList>
            <consortium name="WormBaseParasite"/>
        </authorList>
    </citation>
    <scope>IDENTIFICATION</scope>
</reference>
<evidence type="ECO:0000313" key="2">
    <source>
        <dbReference type="WBParaSite" id="MhA1_Contig301.frz3.gene24"/>
    </source>
</evidence>
<evidence type="ECO:0000313" key="1">
    <source>
        <dbReference type="Proteomes" id="UP000095281"/>
    </source>
</evidence>
<sequence>TPYKVVFHCGNIVLRFGKECDNKQGYSLRFTLA</sequence>
<dbReference type="WBParaSite" id="MhA1_Contig301.frz3.gene24">
    <property type="protein sequence ID" value="MhA1_Contig301.frz3.gene24"/>
    <property type="gene ID" value="MhA1_Contig301.frz3.gene24"/>
</dbReference>
<proteinExistence type="predicted"/>
<organism evidence="1 2">
    <name type="scientific">Meloidogyne hapla</name>
    <name type="common">Root-knot nematode worm</name>
    <dbReference type="NCBI Taxonomy" id="6305"/>
    <lineage>
        <taxon>Eukaryota</taxon>
        <taxon>Metazoa</taxon>
        <taxon>Ecdysozoa</taxon>
        <taxon>Nematoda</taxon>
        <taxon>Chromadorea</taxon>
        <taxon>Rhabditida</taxon>
        <taxon>Tylenchina</taxon>
        <taxon>Tylenchomorpha</taxon>
        <taxon>Tylenchoidea</taxon>
        <taxon>Meloidogynidae</taxon>
        <taxon>Meloidogyninae</taxon>
        <taxon>Meloidogyne</taxon>
    </lineage>
</organism>